<organism evidence="2 3">
    <name type="scientific">Caenorhabditis tropicalis</name>
    <dbReference type="NCBI Taxonomy" id="1561998"/>
    <lineage>
        <taxon>Eukaryota</taxon>
        <taxon>Metazoa</taxon>
        <taxon>Ecdysozoa</taxon>
        <taxon>Nematoda</taxon>
        <taxon>Chromadorea</taxon>
        <taxon>Rhabditida</taxon>
        <taxon>Rhabditina</taxon>
        <taxon>Rhabditomorpha</taxon>
        <taxon>Rhabditoidea</taxon>
        <taxon>Rhabditidae</taxon>
        <taxon>Peloderinae</taxon>
        <taxon>Caenorhabditis</taxon>
    </lineage>
</organism>
<accession>A0A1I7URH7</accession>
<evidence type="ECO:0000256" key="1">
    <source>
        <dbReference type="SAM" id="Phobius"/>
    </source>
</evidence>
<keyword evidence="2" id="KW-1185">Reference proteome</keyword>
<protein>
    <submittedName>
        <fullName evidence="3">7TM_GPCR_Srx domain-containing protein</fullName>
    </submittedName>
</protein>
<reference evidence="3" key="1">
    <citation type="submission" date="2016-11" db="UniProtKB">
        <authorList>
            <consortium name="WormBaseParasite"/>
        </authorList>
    </citation>
    <scope>IDENTIFICATION</scope>
</reference>
<keyword evidence="1" id="KW-0812">Transmembrane</keyword>
<dbReference type="Proteomes" id="UP000095282">
    <property type="component" value="Unplaced"/>
</dbReference>
<sequence length="205" mass="22931">MTDLLGSCTEAFMFSCYLAGLLGSIFLFLIVDPSPKVGWLLCFNIIGATFLLAYSTALWIKIVDSTSTKLERYQVQCFLGQLTILLMCNTTRYAMYYMKGWVKRKLRRNVSDDTLKRGWGGYIFLDTRDTGLISASIRPNYGSIQTIMHTVAPPSTKSSPGSVFCATRCSLLINQTWPLSAARIASEIQLSTNALIYLDPNFRLS</sequence>
<keyword evidence="1" id="KW-0472">Membrane</keyword>
<evidence type="ECO:0000313" key="2">
    <source>
        <dbReference type="Proteomes" id="UP000095282"/>
    </source>
</evidence>
<dbReference type="WBParaSite" id="Csp11.Scaffold630.g18620.t1">
    <property type="protein sequence ID" value="Csp11.Scaffold630.g18620.t1"/>
    <property type="gene ID" value="Csp11.Scaffold630.g18620"/>
</dbReference>
<proteinExistence type="predicted"/>
<feature type="transmembrane region" description="Helical" evidence="1">
    <location>
        <begin position="38"/>
        <end position="58"/>
    </location>
</feature>
<dbReference type="AlphaFoldDB" id="A0A1I7URH7"/>
<evidence type="ECO:0000313" key="3">
    <source>
        <dbReference type="WBParaSite" id="Csp11.Scaffold630.g18620.t1"/>
    </source>
</evidence>
<name>A0A1I7URH7_9PELO</name>
<keyword evidence="1" id="KW-1133">Transmembrane helix</keyword>
<feature type="transmembrane region" description="Helical" evidence="1">
    <location>
        <begin position="78"/>
        <end position="98"/>
    </location>
</feature>
<feature type="transmembrane region" description="Helical" evidence="1">
    <location>
        <begin position="12"/>
        <end position="31"/>
    </location>
</feature>